<dbReference type="Gramene" id="EFJ09178">
    <property type="protein sequence ID" value="EFJ09178"/>
    <property type="gene ID" value="SELMODRAFT_428274"/>
</dbReference>
<protein>
    <recommendedName>
        <fullName evidence="1">Cyanovirin-N domain-containing protein</fullName>
    </recommendedName>
</protein>
<reference evidence="2 3" key="1">
    <citation type="journal article" date="2011" name="Science">
        <title>The Selaginella genome identifies genetic changes associated with the evolution of vascular plants.</title>
        <authorList>
            <person name="Banks J.A."/>
            <person name="Nishiyama T."/>
            <person name="Hasebe M."/>
            <person name="Bowman J.L."/>
            <person name="Gribskov M."/>
            <person name="dePamphilis C."/>
            <person name="Albert V.A."/>
            <person name="Aono N."/>
            <person name="Aoyama T."/>
            <person name="Ambrose B.A."/>
            <person name="Ashton N.W."/>
            <person name="Axtell M.J."/>
            <person name="Barker E."/>
            <person name="Barker M.S."/>
            <person name="Bennetzen J.L."/>
            <person name="Bonawitz N.D."/>
            <person name="Chapple C."/>
            <person name="Cheng C."/>
            <person name="Correa L.G."/>
            <person name="Dacre M."/>
            <person name="DeBarry J."/>
            <person name="Dreyer I."/>
            <person name="Elias M."/>
            <person name="Engstrom E.M."/>
            <person name="Estelle M."/>
            <person name="Feng L."/>
            <person name="Finet C."/>
            <person name="Floyd S.K."/>
            <person name="Frommer W.B."/>
            <person name="Fujita T."/>
            <person name="Gramzow L."/>
            <person name="Gutensohn M."/>
            <person name="Harholt J."/>
            <person name="Hattori M."/>
            <person name="Heyl A."/>
            <person name="Hirai T."/>
            <person name="Hiwatashi Y."/>
            <person name="Ishikawa M."/>
            <person name="Iwata M."/>
            <person name="Karol K.G."/>
            <person name="Koehler B."/>
            <person name="Kolukisaoglu U."/>
            <person name="Kubo M."/>
            <person name="Kurata T."/>
            <person name="Lalonde S."/>
            <person name="Li K."/>
            <person name="Li Y."/>
            <person name="Litt A."/>
            <person name="Lyons E."/>
            <person name="Manning G."/>
            <person name="Maruyama T."/>
            <person name="Michael T.P."/>
            <person name="Mikami K."/>
            <person name="Miyazaki S."/>
            <person name="Morinaga S."/>
            <person name="Murata T."/>
            <person name="Mueller-Roeber B."/>
            <person name="Nelson D.R."/>
            <person name="Obara M."/>
            <person name="Oguri Y."/>
            <person name="Olmstead R.G."/>
            <person name="Onodera N."/>
            <person name="Petersen B.L."/>
            <person name="Pils B."/>
            <person name="Prigge M."/>
            <person name="Rensing S.A."/>
            <person name="Riano-Pachon D.M."/>
            <person name="Roberts A.W."/>
            <person name="Sato Y."/>
            <person name="Scheller H.V."/>
            <person name="Schulz B."/>
            <person name="Schulz C."/>
            <person name="Shakirov E.V."/>
            <person name="Shibagaki N."/>
            <person name="Shinohara N."/>
            <person name="Shippen D.E."/>
            <person name="Soerensen I."/>
            <person name="Sotooka R."/>
            <person name="Sugimoto N."/>
            <person name="Sugita M."/>
            <person name="Sumikawa N."/>
            <person name="Tanurdzic M."/>
            <person name="Theissen G."/>
            <person name="Ulvskov P."/>
            <person name="Wakazuki S."/>
            <person name="Weng J.K."/>
            <person name="Willats W.W."/>
            <person name="Wipf D."/>
            <person name="Wolf P.G."/>
            <person name="Yang L."/>
            <person name="Zimmer A.D."/>
            <person name="Zhu Q."/>
            <person name="Mitros T."/>
            <person name="Hellsten U."/>
            <person name="Loque D."/>
            <person name="Otillar R."/>
            <person name="Salamov A."/>
            <person name="Schmutz J."/>
            <person name="Shapiro H."/>
            <person name="Lindquist E."/>
            <person name="Lucas S."/>
            <person name="Rokhsar D."/>
            <person name="Grigoriev I.V."/>
        </authorList>
    </citation>
    <scope>NUCLEOTIDE SEQUENCE [LARGE SCALE GENOMIC DNA]</scope>
</reference>
<accession>D8T2B0</accession>
<evidence type="ECO:0000313" key="2">
    <source>
        <dbReference type="EMBL" id="EFJ09178.1"/>
    </source>
</evidence>
<evidence type="ECO:0000313" key="3">
    <source>
        <dbReference type="Proteomes" id="UP000001514"/>
    </source>
</evidence>
<dbReference type="SUPFAM" id="SSF51322">
    <property type="entry name" value="Cyanovirin-N"/>
    <property type="match status" value="1"/>
</dbReference>
<gene>
    <name evidence="2" type="ORF">SELMODRAFT_428274</name>
</gene>
<proteinExistence type="predicted"/>
<feature type="domain" description="Cyanovirin-N" evidence="1">
    <location>
        <begin position="125"/>
        <end position="220"/>
    </location>
</feature>
<dbReference type="HOGENOM" id="CLU_1252477_0_0_1"/>
<dbReference type="EMBL" id="GL377665">
    <property type="protein sequence ID" value="EFJ09178.1"/>
    <property type="molecule type" value="Genomic_DNA"/>
</dbReference>
<dbReference type="KEGG" id="smo:SELMODRAFT_428274"/>
<dbReference type="InterPro" id="IPR036673">
    <property type="entry name" value="Cyanovirin-N_sf"/>
</dbReference>
<dbReference type="InterPro" id="IPR011058">
    <property type="entry name" value="Cyanovirin-N"/>
</dbReference>
<sequence length="221" mass="23670">MRLAPPLVISDAELEQCVKLGLERNEGSIHGKSVSSESRNTTTRTQVGGTLLDYEFCVVDDRFVKEIWAHESRGRVGGPAYKVEALASSHYTYSLRSPPPQMAPRLLTLLILVVVTLGVIEAQCDFSRSCSGITYGGSTLIANCVNQAGATVRSQIDLNTCVGNNNGQLDCSSGYFQSCAGIQYSGTTVSATCPSVSNQPIFSSRDLNSCVRNSNGNLQCC</sequence>
<dbReference type="AlphaFoldDB" id="D8T2B0"/>
<dbReference type="eggNOG" id="ENOG502T0BN">
    <property type="taxonomic scope" value="Eukaryota"/>
</dbReference>
<organism evidence="3">
    <name type="scientific">Selaginella moellendorffii</name>
    <name type="common">Spikemoss</name>
    <dbReference type="NCBI Taxonomy" id="88036"/>
    <lineage>
        <taxon>Eukaryota</taxon>
        <taxon>Viridiplantae</taxon>
        <taxon>Streptophyta</taxon>
        <taxon>Embryophyta</taxon>
        <taxon>Tracheophyta</taxon>
        <taxon>Lycopodiopsida</taxon>
        <taxon>Selaginellales</taxon>
        <taxon>Selaginellaceae</taxon>
        <taxon>Selaginella</taxon>
    </lineage>
</organism>
<keyword evidence="3" id="KW-1185">Reference proteome</keyword>
<dbReference type="SMART" id="SM01111">
    <property type="entry name" value="CVNH"/>
    <property type="match status" value="1"/>
</dbReference>
<name>D8T2B0_SELML</name>
<dbReference type="Proteomes" id="UP000001514">
    <property type="component" value="Unassembled WGS sequence"/>
</dbReference>
<dbReference type="Gene3D" id="2.30.60.10">
    <property type="entry name" value="Cyanovirin-N"/>
    <property type="match status" value="1"/>
</dbReference>
<evidence type="ECO:0000259" key="1">
    <source>
        <dbReference type="SMART" id="SM01111"/>
    </source>
</evidence>
<dbReference type="InParanoid" id="D8T2B0"/>
<dbReference type="Pfam" id="PF08881">
    <property type="entry name" value="CVNH"/>
    <property type="match status" value="1"/>
</dbReference>